<evidence type="ECO:0000259" key="9">
    <source>
        <dbReference type="Pfam" id="PF00857"/>
    </source>
</evidence>
<dbReference type="EC" id="3.5.1.19" evidence="6"/>
<gene>
    <name evidence="10" type="primary">pncA</name>
    <name evidence="10" type="ORF">JIN78_10960</name>
</gene>
<evidence type="ECO:0000256" key="8">
    <source>
        <dbReference type="ARBA" id="ARBA00072277"/>
    </source>
</evidence>
<comment type="pathway">
    <text evidence="5">Cofactor biosynthesis; nicotinate biosynthesis; nicotinate from nicotinamide: step 1/1.</text>
</comment>
<dbReference type="RefSeq" id="WP_200392017.1">
    <property type="nucleotide sequence ID" value="NZ_JAENIO010000027.1"/>
</dbReference>
<comment type="similarity">
    <text evidence="1">Belongs to the isochorismatase family.</text>
</comment>
<dbReference type="Proteomes" id="UP000604083">
    <property type="component" value="Unassembled WGS sequence"/>
</dbReference>
<dbReference type="GO" id="GO:0019363">
    <property type="term" value="P:pyridine nucleotide biosynthetic process"/>
    <property type="evidence" value="ECO:0007669"/>
    <property type="project" value="UniProtKB-KW"/>
</dbReference>
<dbReference type="SUPFAM" id="SSF52499">
    <property type="entry name" value="Isochorismatase-like hydrolases"/>
    <property type="match status" value="1"/>
</dbReference>
<evidence type="ECO:0000256" key="6">
    <source>
        <dbReference type="ARBA" id="ARBA00039017"/>
    </source>
</evidence>
<reference evidence="10" key="1">
    <citation type="submission" date="2021-01" db="EMBL/GenBank/DDBJ databases">
        <title>Modified the classification status of verrucomicrobia.</title>
        <authorList>
            <person name="Feng X."/>
        </authorList>
    </citation>
    <scope>NUCLEOTIDE SEQUENCE</scope>
    <source>
        <strain evidence="10">KCTC 12986</strain>
    </source>
</reference>
<comment type="caution">
    <text evidence="10">The sequence shown here is derived from an EMBL/GenBank/DDBJ whole genome shotgun (WGS) entry which is preliminary data.</text>
</comment>
<proteinExistence type="inferred from homology"/>
<dbReference type="GO" id="GO:0046872">
    <property type="term" value="F:metal ion binding"/>
    <property type="evidence" value="ECO:0007669"/>
    <property type="project" value="UniProtKB-KW"/>
</dbReference>
<dbReference type="Pfam" id="PF00857">
    <property type="entry name" value="Isochorismatase"/>
    <property type="match status" value="1"/>
</dbReference>
<accession>A0A934RS03</accession>
<dbReference type="NCBIfam" id="NF008623">
    <property type="entry name" value="PRK11609.1"/>
    <property type="match status" value="1"/>
</dbReference>
<evidence type="ECO:0000256" key="3">
    <source>
        <dbReference type="ARBA" id="ARBA00022723"/>
    </source>
</evidence>
<keyword evidence="4 10" id="KW-0378">Hydrolase</keyword>
<evidence type="ECO:0000313" key="11">
    <source>
        <dbReference type="Proteomes" id="UP000604083"/>
    </source>
</evidence>
<dbReference type="InterPro" id="IPR036380">
    <property type="entry name" value="Isochorismatase-like_sf"/>
</dbReference>
<sequence length="203" mass="21597">MKTLLLIDLQNDFLPGGALAVRGGDELIPLINNLMPGYDHILASQDWHPANHGSFAASHPGQQEGEVISLHGLPQVLWPVHCVQNTPGADFAPGLHTQDIAEVILKGTDPAIDSYSAFYDNGRRQSTGLAETLRTRGTSELHVCGLATDYCVKFTVLDALAEGFATTLIANACRAVELTPGDGEKALAEMAAAGARIITTNER</sequence>
<evidence type="ECO:0000256" key="5">
    <source>
        <dbReference type="ARBA" id="ARBA00037900"/>
    </source>
</evidence>
<name>A0A934RS03_9BACT</name>
<protein>
    <recommendedName>
        <fullName evidence="8">Nicotinamidase</fullName>
        <ecNumber evidence="6">3.5.1.19</ecNumber>
    </recommendedName>
    <alternativeName>
        <fullName evidence="7">Nicotinamide deamidase</fullName>
    </alternativeName>
</protein>
<organism evidence="10 11">
    <name type="scientific">Roseibacillus ishigakijimensis</name>
    <dbReference type="NCBI Taxonomy" id="454146"/>
    <lineage>
        <taxon>Bacteria</taxon>
        <taxon>Pseudomonadati</taxon>
        <taxon>Verrucomicrobiota</taxon>
        <taxon>Verrucomicrobiia</taxon>
        <taxon>Verrucomicrobiales</taxon>
        <taxon>Verrucomicrobiaceae</taxon>
        <taxon>Roseibacillus</taxon>
    </lineage>
</organism>
<feature type="domain" description="Isochorismatase-like" evidence="9">
    <location>
        <begin position="3"/>
        <end position="202"/>
    </location>
</feature>
<dbReference type="AlphaFoldDB" id="A0A934RS03"/>
<dbReference type="FunFam" id="3.40.50.850:FF:000006">
    <property type="entry name" value="Bifunctional pyrazinamidase/nicotinamidase"/>
    <property type="match status" value="1"/>
</dbReference>
<evidence type="ECO:0000256" key="7">
    <source>
        <dbReference type="ARBA" id="ARBA00043224"/>
    </source>
</evidence>
<dbReference type="Gene3D" id="3.40.50.850">
    <property type="entry name" value="Isochorismatase-like"/>
    <property type="match status" value="1"/>
</dbReference>
<dbReference type="PANTHER" id="PTHR11080:SF2">
    <property type="entry name" value="LD05707P"/>
    <property type="match status" value="1"/>
</dbReference>
<dbReference type="CDD" id="cd01011">
    <property type="entry name" value="nicotinamidase"/>
    <property type="match status" value="1"/>
</dbReference>
<keyword evidence="2" id="KW-0662">Pyridine nucleotide biosynthesis</keyword>
<evidence type="ECO:0000256" key="4">
    <source>
        <dbReference type="ARBA" id="ARBA00022801"/>
    </source>
</evidence>
<dbReference type="GO" id="GO:0008936">
    <property type="term" value="F:nicotinamidase activity"/>
    <property type="evidence" value="ECO:0007669"/>
    <property type="project" value="UniProtKB-EC"/>
</dbReference>
<dbReference type="EMBL" id="JAENIO010000027">
    <property type="protein sequence ID" value="MBK1834581.1"/>
    <property type="molecule type" value="Genomic_DNA"/>
</dbReference>
<evidence type="ECO:0000256" key="1">
    <source>
        <dbReference type="ARBA" id="ARBA00006336"/>
    </source>
</evidence>
<evidence type="ECO:0000313" key="10">
    <source>
        <dbReference type="EMBL" id="MBK1834581.1"/>
    </source>
</evidence>
<dbReference type="PANTHER" id="PTHR11080">
    <property type="entry name" value="PYRAZINAMIDASE/NICOTINAMIDASE"/>
    <property type="match status" value="1"/>
</dbReference>
<dbReference type="InterPro" id="IPR000868">
    <property type="entry name" value="Isochorismatase-like_dom"/>
</dbReference>
<dbReference type="InterPro" id="IPR052347">
    <property type="entry name" value="Isochorismatase_Nicotinamidase"/>
</dbReference>
<evidence type="ECO:0000256" key="2">
    <source>
        <dbReference type="ARBA" id="ARBA00022642"/>
    </source>
</evidence>
<keyword evidence="3" id="KW-0479">Metal-binding</keyword>
<keyword evidence="11" id="KW-1185">Reference proteome</keyword>